<feature type="compositionally biased region" description="Basic and acidic residues" evidence="1">
    <location>
        <begin position="65"/>
        <end position="79"/>
    </location>
</feature>
<feature type="compositionally biased region" description="Basic and acidic residues" evidence="1">
    <location>
        <begin position="96"/>
        <end position="107"/>
    </location>
</feature>
<evidence type="ECO:0000256" key="1">
    <source>
        <dbReference type="SAM" id="MobiDB-lite"/>
    </source>
</evidence>
<gene>
    <name evidence="2" type="ORF">BD410DRAFT_839930</name>
</gene>
<evidence type="ECO:0000313" key="2">
    <source>
        <dbReference type="EMBL" id="TDL22115.1"/>
    </source>
</evidence>
<keyword evidence="3" id="KW-1185">Reference proteome</keyword>
<feature type="region of interest" description="Disordered" evidence="1">
    <location>
        <begin position="1"/>
        <end position="107"/>
    </location>
</feature>
<dbReference type="Proteomes" id="UP000294933">
    <property type="component" value="Unassembled WGS sequence"/>
</dbReference>
<dbReference type="VEuPathDB" id="FungiDB:BD410DRAFT_839930"/>
<protein>
    <submittedName>
        <fullName evidence="2">Uncharacterized protein</fullName>
    </submittedName>
</protein>
<proteinExistence type="predicted"/>
<evidence type="ECO:0000313" key="3">
    <source>
        <dbReference type="Proteomes" id="UP000294933"/>
    </source>
</evidence>
<name>A0A4Y7Q407_9AGAM</name>
<feature type="compositionally biased region" description="Polar residues" evidence="1">
    <location>
        <begin position="34"/>
        <end position="51"/>
    </location>
</feature>
<dbReference type="EMBL" id="ML170176">
    <property type="protein sequence ID" value="TDL22115.1"/>
    <property type="molecule type" value="Genomic_DNA"/>
</dbReference>
<sequence>MDNRPVSPDPSSSSSDSPTDETQLFGDQVAPLSPSATPTTGNASVILQSPGQAKRRLPTGTQSAHSRDSKTRKRDDGNSRRTAGGGGGNTAGSWTDGREGGGGKREELVDIELAERLRREFGDPFDETMLKSAA</sequence>
<organism evidence="2 3">
    <name type="scientific">Rickenella mellea</name>
    <dbReference type="NCBI Taxonomy" id="50990"/>
    <lineage>
        <taxon>Eukaryota</taxon>
        <taxon>Fungi</taxon>
        <taxon>Dikarya</taxon>
        <taxon>Basidiomycota</taxon>
        <taxon>Agaricomycotina</taxon>
        <taxon>Agaricomycetes</taxon>
        <taxon>Hymenochaetales</taxon>
        <taxon>Rickenellaceae</taxon>
        <taxon>Rickenella</taxon>
    </lineage>
</organism>
<dbReference type="OrthoDB" id="2726318at2759"/>
<dbReference type="AlphaFoldDB" id="A0A4Y7Q407"/>
<accession>A0A4Y7Q407</accession>
<reference evidence="2 3" key="1">
    <citation type="submission" date="2018-06" db="EMBL/GenBank/DDBJ databases">
        <title>A transcriptomic atlas of mushroom development highlights an independent origin of complex multicellularity.</title>
        <authorList>
            <consortium name="DOE Joint Genome Institute"/>
            <person name="Krizsan K."/>
            <person name="Almasi E."/>
            <person name="Merenyi Z."/>
            <person name="Sahu N."/>
            <person name="Viragh M."/>
            <person name="Koszo T."/>
            <person name="Mondo S."/>
            <person name="Kiss B."/>
            <person name="Balint B."/>
            <person name="Kues U."/>
            <person name="Barry K."/>
            <person name="Hegedus J.C."/>
            <person name="Henrissat B."/>
            <person name="Johnson J."/>
            <person name="Lipzen A."/>
            <person name="Ohm R."/>
            <person name="Nagy I."/>
            <person name="Pangilinan J."/>
            <person name="Yan J."/>
            <person name="Xiong Y."/>
            <person name="Grigoriev I.V."/>
            <person name="Hibbett D.S."/>
            <person name="Nagy L.G."/>
        </authorList>
    </citation>
    <scope>NUCLEOTIDE SEQUENCE [LARGE SCALE GENOMIC DNA]</scope>
    <source>
        <strain evidence="2 3">SZMC22713</strain>
    </source>
</reference>